<dbReference type="EMBL" id="BMAT01012838">
    <property type="protein sequence ID" value="GFS00190.1"/>
    <property type="molecule type" value="Genomic_DNA"/>
</dbReference>
<organism evidence="3 4">
    <name type="scientific">Elysia marginata</name>
    <dbReference type="NCBI Taxonomy" id="1093978"/>
    <lineage>
        <taxon>Eukaryota</taxon>
        <taxon>Metazoa</taxon>
        <taxon>Spiralia</taxon>
        <taxon>Lophotrochozoa</taxon>
        <taxon>Mollusca</taxon>
        <taxon>Gastropoda</taxon>
        <taxon>Heterobranchia</taxon>
        <taxon>Euthyneura</taxon>
        <taxon>Panpulmonata</taxon>
        <taxon>Sacoglossa</taxon>
        <taxon>Placobranchoidea</taxon>
        <taxon>Plakobranchidae</taxon>
        <taxon>Elysia</taxon>
    </lineage>
</organism>
<dbReference type="AlphaFoldDB" id="A0AAV4HRJ4"/>
<gene>
    <name evidence="3" type="ORF">ElyMa_006392200</name>
</gene>
<name>A0AAV4HRJ4_9GAST</name>
<sequence length="346" mass="37509">MSHSLLTRNFIFIVLIVTTFNIDIVASQAPITDQENPTKPSASASVSSGLPIVKAMAVPNMGRPGVLFYNLMSTNEAEIRFSVKCEARTTMYELSVFTSNTRVASIQGESSFNVSCANASKVEENKITDVHNIQETAPQQNITSSGVESSADLASSLVEYALPINTGHQAMGSGFVGQIKGRFNVTLEAKNIGRSFFVITARRLSGPEPDMRSFSSGSDARTDANTEVRGNSANPAEPEMPGSRRQLHKDQVGLAMVVVMQLPRTIDTVFRIVLRCVIVMATAGMGLKVDIQVVKQVLKKPIGPVIGFCCQFICMPLVSTYIEVLLHICYNAISSVKTEILRKGVK</sequence>
<dbReference type="Gene3D" id="1.20.1530.20">
    <property type="match status" value="1"/>
</dbReference>
<dbReference type="Proteomes" id="UP000762676">
    <property type="component" value="Unassembled WGS sequence"/>
</dbReference>
<feature type="chain" id="PRO_5043853657" evidence="2">
    <location>
        <begin position="28"/>
        <end position="346"/>
    </location>
</feature>
<protein>
    <submittedName>
        <fullName evidence="3">Ileal sodium/bile acid cotransporter-like</fullName>
    </submittedName>
</protein>
<feature type="signal peptide" evidence="2">
    <location>
        <begin position="1"/>
        <end position="27"/>
    </location>
</feature>
<feature type="region of interest" description="Disordered" evidence="1">
    <location>
        <begin position="207"/>
        <end position="245"/>
    </location>
</feature>
<evidence type="ECO:0000313" key="4">
    <source>
        <dbReference type="Proteomes" id="UP000762676"/>
    </source>
</evidence>
<evidence type="ECO:0000256" key="1">
    <source>
        <dbReference type="SAM" id="MobiDB-lite"/>
    </source>
</evidence>
<proteinExistence type="predicted"/>
<keyword evidence="4" id="KW-1185">Reference proteome</keyword>
<reference evidence="3 4" key="1">
    <citation type="journal article" date="2021" name="Elife">
        <title>Chloroplast acquisition without the gene transfer in kleptoplastic sea slugs, Plakobranchus ocellatus.</title>
        <authorList>
            <person name="Maeda T."/>
            <person name="Takahashi S."/>
            <person name="Yoshida T."/>
            <person name="Shimamura S."/>
            <person name="Takaki Y."/>
            <person name="Nagai Y."/>
            <person name="Toyoda A."/>
            <person name="Suzuki Y."/>
            <person name="Arimoto A."/>
            <person name="Ishii H."/>
            <person name="Satoh N."/>
            <person name="Nishiyama T."/>
            <person name="Hasebe M."/>
            <person name="Maruyama T."/>
            <person name="Minagawa J."/>
            <person name="Obokata J."/>
            <person name="Shigenobu S."/>
        </authorList>
    </citation>
    <scope>NUCLEOTIDE SEQUENCE [LARGE SCALE GENOMIC DNA]</scope>
</reference>
<dbReference type="InterPro" id="IPR038770">
    <property type="entry name" value="Na+/solute_symporter_sf"/>
</dbReference>
<evidence type="ECO:0000313" key="3">
    <source>
        <dbReference type="EMBL" id="GFS00190.1"/>
    </source>
</evidence>
<keyword evidence="2" id="KW-0732">Signal</keyword>
<accession>A0AAV4HRJ4</accession>
<comment type="caution">
    <text evidence="3">The sequence shown here is derived from an EMBL/GenBank/DDBJ whole genome shotgun (WGS) entry which is preliminary data.</text>
</comment>
<evidence type="ECO:0000256" key="2">
    <source>
        <dbReference type="SAM" id="SignalP"/>
    </source>
</evidence>